<evidence type="ECO:0000256" key="1">
    <source>
        <dbReference type="ARBA" id="ARBA00004141"/>
    </source>
</evidence>
<evidence type="ECO:0000313" key="8">
    <source>
        <dbReference type="Proteomes" id="UP000306509"/>
    </source>
</evidence>
<keyword evidence="8" id="KW-1185">Reference proteome</keyword>
<protein>
    <submittedName>
        <fullName evidence="7">ABC-2 family transporter protein</fullName>
    </submittedName>
</protein>
<feature type="transmembrane region" description="Helical" evidence="5">
    <location>
        <begin position="191"/>
        <end position="212"/>
    </location>
</feature>
<proteinExistence type="predicted"/>
<comment type="caution">
    <text evidence="7">The sequence shown here is derived from an EMBL/GenBank/DDBJ whole genome shotgun (WGS) entry which is preliminary data.</text>
</comment>
<comment type="subcellular location">
    <subcellularLocation>
        <location evidence="1">Membrane</location>
        <topology evidence="1">Multi-pass membrane protein</topology>
    </subcellularLocation>
</comment>
<feature type="transmembrane region" description="Helical" evidence="5">
    <location>
        <begin position="307"/>
        <end position="328"/>
    </location>
</feature>
<reference evidence="7 8" key="1">
    <citation type="journal article" date="2019" name="Anaerobe">
        <title>Detection of Robinsoniella peoriensis in multiple bone samples of a trauma patient.</title>
        <authorList>
            <person name="Schrottner P."/>
            <person name="Hartwich K."/>
            <person name="Bunk B."/>
            <person name="Schober I."/>
            <person name="Helbig S."/>
            <person name="Rudolph W.W."/>
            <person name="Gunzer F."/>
        </authorList>
    </citation>
    <scope>NUCLEOTIDE SEQUENCE [LARGE SCALE GENOMIC DNA]</scope>
    <source>
        <strain evidence="7 8">DSM 106044</strain>
    </source>
</reference>
<feature type="transmembrane region" description="Helical" evidence="5">
    <location>
        <begin position="147"/>
        <end position="170"/>
    </location>
</feature>
<keyword evidence="3 5" id="KW-1133">Transmembrane helix</keyword>
<organism evidence="7 8">
    <name type="scientific">Robinsoniella peoriensis</name>
    <dbReference type="NCBI Taxonomy" id="180332"/>
    <lineage>
        <taxon>Bacteria</taxon>
        <taxon>Bacillati</taxon>
        <taxon>Bacillota</taxon>
        <taxon>Clostridia</taxon>
        <taxon>Lachnospirales</taxon>
        <taxon>Lachnospiraceae</taxon>
        <taxon>Robinsoniella</taxon>
    </lineage>
</organism>
<dbReference type="STRING" id="180332.GCA_000797495_03477"/>
<dbReference type="AlphaFoldDB" id="A0A4U8Q9A9"/>
<dbReference type="Pfam" id="PF12698">
    <property type="entry name" value="ABC2_membrane_3"/>
    <property type="match status" value="1"/>
</dbReference>
<dbReference type="GO" id="GO:0140359">
    <property type="term" value="F:ABC-type transporter activity"/>
    <property type="evidence" value="ECO:0007669"/>
    <property type="project" value="InterPro"/>
</dbReference>
<dbReference type="PANTHER" id="PTHR43471:SF3">
    <property type="entry name" value="ABC TRANSPORTER PERMEASE PROTEIN NATB"/>
    <property type="match status" value="1"/>
</dbReference>
<evidence type="ECO:0000256" key="3">
    <source>
        <dbReference type="ARBA" id="ARBA00022989"/>
    </source>
</evidence>
<accession>A0A4U8Q9A9</accession>
<evidence type="ECO:0000259" key="6">
    <source>
        <dbReference type="Pfam" id="PF12698"/>
    </source>
</evidence>
<keyword evidence="4 5" id="KW-0472">Membrane</keyword>
<gene>
    <name evidence="7" type="ORF">DSM106044_04901</name>
</gene>
<keyword evidence="2 5" id="KW-0812">Transmembrane</keyword>
<dbReference type="Proteomes" id="UP000306509">
    <property type="component" value="Unassembled WGS sequence"/>
</dbReference>
<name>A0A4U8Q9A9_9FIRM</name>
<evidence type="ECO:0000256" key="5">
    <source>
        <dbReference type="SAM" id="Phobius"/>
    </source>
</evidence>
<dbReference type="GO" id="GO:0016020">
    <property type="term" value="C:membrane"/>
    <property type="evidence" value="ECO:0007669"/>
    <property type="project" value="UniProtKB-SubCell"/>
</dbReference>
<feature type="transmembrane region" description="Helical" evidence="5">
    <location>
        <begin position="224"/>
        <end position="242"/>
    </location>
</feature>
<evidence type="ECO:0000256" key="4">
    <source>
        <dbReference type="ARBA" id="ARBA00023136"/>
    </source>
</evidence>
<dbReference type="RefSeq" id="WP_138003896.1">
    <property type="nucleotide sequence ID" value="NZ_QGQD01000097.1"/>
</dbReference>
<dbReference type="EMBL" id="QGQD01000097">
    <property type="protein sequence ID" value="TLC98385.1"/>
    <property type="molecule type" value="Genomic_DNA"/>
</dbReference>
<evidence type="ECO:0000313" key="7">
    <source>
        <dbReference type="EMBL" id="TLC98385.1"/>
    </source>
</evidence>
<feature type="transmembrane region" description="Helical" evidence="5">
    <location>
        <begin position="254"/>
        <end position="274"/>
    </location>
</feature>
<feature type="domain" description="ABC-2 type transporter transmembrane" evidence="6">
    <location>
        <begin position="16"/>
        <end position="325"/>
    </location>
</feature>
<sequence length="343" mass="37253">MNGLKYQLKNISKDKMCILSFLLPIIVGIAIHFISAASFTAVNEISFGIIGNDLPKETVDWLKESGIVTPFGSIQELKAQILEPSSQMIGVMQNGDGIQTMLAGDELSVSVKIADSLPNLYENRGSFQDGNVKNLPNASDSNVLKSLLIVITMVTAMFMGCTFNAMSIIGEKEDGVALINEILPMTPTNYLLQKILLGFAGGMVSTILTAWVCMRPELSGIPGILLLIIFSAFISALAGVFIGRIADGLMVGIVYLKIVMIIFIAPPIVCYLVAPEESIVRGLSYLLPSSATFYGLMDLLHGRMEEAGMNIVILLVHSVVWILIYLIIQKGKSPKFRYVKLGD</sequence>
<dbReference type="InterPro" id="IPR013525">
    <property type="entry name" value="ABC2_TM"/>
</dbReference>
<dbReference type="PANTHER" id="PTHR43471">
    <property type="entry name" value="ABC TRANSPORTER PERMEASE"/>
    <property type="match status" value="1"/>
</dbReference>
<feature type="transmembrane region" description="Helical" evidence="5">
    <location>
        <begin position="21"/>
        <end position="42"/>
    </location>
</feature>
<evidence type="ECO:0000256" key="2">
    <source>
        <dbReference type="ARBA" id="ARBA00022692"/>
    </source>
</evidence>